<name>A0A6A6GAF3_9PEZI</name>
<dbReference type="OrthoDB" id="543511at2759"/>
<organism evidence="1 2">
    <name type="scientific">Elsinoe ampelina</name>
    <dbReference type="NCBI Taxonomy" id="302913"/>
    <lineage>
        <taxon>Eukaryota</taxon>
        <taxon>Fungi</taxon>
        <taxon>Dikarya</taxon>
        <taxon>Ascomycota</taxon>
        <taxon>Pezizomycotina</taxon>
        <taxon>Dothideomycetes</taxon>
        <taxon>Dothideomycetidae</taxon>
        <taxon>Myriangiales</taxon>
        <taxon>Elsinoaceae</taxon>
        <taxon>Elsinoe</taxon>
    </lineage>
</organism>
<reference evidence="2" key="1">
    <citation type="journal article" date="2020" name="Stud. Mycol.">
        <title>101 Dothideomycetes genomes: A test case for predicting lifestyles and emergence of pathogens.</title>
        <authorList>
            <person name="Haridas S."/>
            <person name="Albert R."/>
            <person name="Binder M."/>
            <person name="Bloem J."/>
            <person name="LaButti K."/>
            <person name="Salamov A."/>
            <person name="Andreopoulos B."/>
            <person name="Baker S."/>
            <person name="Barry K."/>
            <person name="Bills G."/>
            <person name="Bluhm B."/>
            <person name="Cannon C."/>
            <person name="Castanera R."/>
            <person name="Culley D."/>
            <person name="Daum C."/>
            <person name="Ezra D."/>
            <person name="Gonzalez J."/>
            <person name="Henrissat B."/>
            <person name="Kuo A."/>
            <person name="Liang C."/>
            <person name="Lipzen A."/>
            <person name="Lutzoni F."/>
            <person name="Magnuson J."/>
            <person name="Mondo S."/>
            <person name="Nolan M."/>
            <person name="Ohm R."/>
            <person name="Pangilinan J."/>
            <person name="Park H.-J."/>
            <person name="Ramirez L."/>
            <person name="Alfaro M."/>
            <person name="Sun H."/>
            <person name="Tritt A."/>
            <person name="Yoshinaga Y."/>
            <person name="Zwiers L.-H."/>
            <person name="Turgeon B."/>
            <person name="Goodwin S."/>
            <person name="Spatafora J."/>
            <person name="Crous P."/>
            <person name="Grigoriev I."/>
        </authorList>
    </citation>
    <scope>NUCLEOTIDE SEQUENCE [LARGE SCALE GENOMIC DNA]</scope>
    <source>
        <strain evidence="2">CECT 20119</strain>
    </source>
</reference>
<evidence type="ECO:0000313" key="1">
    <source>
        <dbReference type="EMBL" id="KAF2222721.1"/>
    </source>
</evidence>
<keyword evidence="2" id="KW-1185">Reference proteome</keyword>
<dbReference type="EMBL" id="ML992508">
    <property type="protein sequence ID" value="KAF2222721.1"/>
    <property type="molecule type" value="Genomic_DNA"/>
</dbReference>
<evidence type="ECO:0000313" key="2">
    <source>
        <dbReference type="Proteomes" id="UP000799538"/>
    </source>
</evidence>
<proteinExistence type="predicted"/>
<dbReference type="Proteomes" id="UP000799538">
    <property type="component" value="Unassembled WGS sequence"/>
</dbReference>
<dbReference type="InterPro" id="IPR011051">
    <property type="entry name" value="RmlC_Cupin_sf"/>
</dbReference>
<sequence>MAAASPSQFFDPFFSKKQAIPSGGLKAAPGHEKTEDGKLVAPRKPEFTNILPVTGQGTVAVSSDARNLLSIAVETNLDGGPILHLDIGSSDFLFYFDTAAGKQEIPYVFVKSKDACYLDTGKPTTYWLSLDQDNGILRYGKYYTNKAMTLVEARLKRLNKDGLQVWDDPPKFSWLSNTKRIQIIQDESGAQIFPIINPLPIVIDRSPFVLSADKVTLLDLEKGTYTAPANLPEACQVLYGNVAGANIVLNDDDFPDFSDAIQRSCITEGCWAYNKLKEKQGEFGSDPNGTYLRITLGYNLGDSPGIPYVLEIWPSKHYSPIHDHGNACAVIKVLHGDINCTWYTSLSSPCVLGSANLKKGMVTWIGDENYQVHKLHNETPGVCATIQCYRYPDADNVHYDAFDWIDAQGEVKPFPPNSDMAFGEFRETMKREWEGASGGA</sequence>
<dbReference type="InterPro" id="IPR014710">
    <property type="entry name" value="RmlC-like_jellyroll"/>
</dbReference>
<dbReference type="Gene3D" id="2.60.120.10">
    <property type="entry name" value="Jelly Rolls"/>
    <property type="match status" value="1"/>
</dbReference>
<dbReference type="CDD" id="cd10548">
    <property type="entry name" value="cupin_CDO"/>
    <property type="match status" value="1"/>
</dbReference>
<gene>
    <name evidence="1" type="ORF">BDZ85DRAFT_199928</name>
</gene>
<dbReference type="AlphaFoldDB" id="A0A6A6GAF3"/>
<accession>A0A6A6GAF3</accession>
<protein>
    <submittedName>
        <fullName evidence="1">RmlC-like cupin domain-containing protein</fullName>
    </submittedName>
</protein>
<dbReference type="SUPFAM" id="SSF51182">
    <property type="entry name" value="RmlC-like cupins"/>
    <property type="match status" value="1"/>
</dbReference>